<name>A0A152A1J2_TIELA</name>
<dbReference type="InterPro" id="IPR036877">
    <property type="entry name" value="SUI1_dom_sf"/>
</dbReference>
<dbReference type="InterPro" id="IPR048517">
    <property type="entry name" value="DENR_N"/>
</dbReference>
<dbReference type="PANTHER" id="PTHR12789">
    <property type="entry name" value="DENSITY-REGULATED PROTEIN HOMOLOG"/>
    <property type="match status" value="1"/>
</dbReference>
<dbReference type="GO" id="GO:0001731">
    <property type="term" value="P:formation of translation preinitiation complex"/>
    <property type="evidence" value="ECO:0007669"/>
    <property type="project" value="TreeGrafter"/>
</dbReference>
<dbReference type="CDD" id="cd11607">
    <property type="entry name" value="DENR_C"/>
    <property type="match status" value="1"/>
</dbReference>
<dbReference type="GO" id="GO:0002188">
    <property type="term" value="P:translation reinitiation"/>
    <property type="evidence" value="ECO:0007669"/>
    <property type="project" value="TreeGrafter"/>
</dbReference>
<organism evidence="4 5">
    <name type="scientific">Tieghemostelium lacteum</name>
    <name type="common">Slime mold</name>
    <name type="synonym">Dictyostelium lacteum</name>
    <dbReference type="NCBI Taxonomy" id="361077"/>
    <lineage>
        <taxon>Eukaryota</taxon>
        <taxon>Amoebozoa</taxon>
        <taxon>Evosea</taxon>
        <taxon>Eumycetozoa</taxon>
        <taxon>Dictyostelia</taxon>
        <taxon>Dictyosteliales</taxon>
        <taxon>Raperosteliaceae</taxon>
        <taxon>Tieghemostelium</taxon>
    </lineage>
</organism>
<sequence length="200" mass="22153">MSTETETTTTTTTTSESTGTLKPIIVDYCKVCGFPKEYCEFGPSKALCEKTNGPYNESTPSTDTNTTTTATDNIENKLSSVKIDDSKEEGHTKTSNTTKKKKESKSNSIVIEVNQRNKRKHVTKIIGLDSYGIKLSDATKVMAKKFSCGCSVVKSPTGEEIDIQGDFQDESIDLILEKWPVVPQHEIYVIIDKKKILARK</sequence>
<dbReference type="PANTHER" id="PTHR12789:SF0">
    <property type="entry name" value="DENSITY-REGULATED PROTEIN"/>
    <property type="match status" value="1"/>
</dbReference>
<dbReference type="SUPFAM" id="SSF55159">
    <property type="entry name" value="eIF1-like"/>
    <property type="match status" value="1"/>
</dbReference>
<dbReference type="PROSITE" id="PS50296">
    <property type="entry name" value="SUI1"/>
    <property type="match status" value="1"/>
</dbReference>
<dbReference type="EMBL" id="LODT01000020">
    <property type="protein sequence ID" value="KYQ99940.1"/>
    <property type="molecule type" value="Genomic_DNA"/>
</dbReference>
<dbReference type="STRING" id="361077.A0A152A1J2"/>
<protein>
    <submittedName>
        <fullName evidence="4">Density-regulated protein</fullName>
    </submittedName>
</protein>
<dbReference type="GO" id="GO:0003729">
    <property type="term" value="F:mRNA binding"/>
    <property type="evidence" value="ECO:0007669"/>
    <property type="project" value="TreeGrafter"/>
</dbReference>
<evidence type="ECO:0000313" key="5">
    <source>
        <dbReference type="Proteomes" id="UP000076078"/>
    </source>
</evidence>
<dbReference type="OMA" id="EVFEIDM"/>
<gene>
    <name evidence="4" type="ORF">DLAC_03907</name>
</gene>
<dbReference type="Pfam" id="PF01253">
    <property type="entry name" value="SUI1"/>
    <property type="match status" value="1"/>
</dbReference>
<dbReference type="Gene3D" id="3.30.780.10">
    <property type="entry name" value="SUI1-like domain"/>
    <property type="match status" value="1"/>
</dbReference>
<feature type="domain" description="SUI1" evidence="3">
    <location>
        <begin position="109"/>
        <end position="179"/>
    </location>
</feature>
<comment type="similarity">
    <text evidence="1">Belongs to the DENR family.</text>
</comment>
<dbReference type="Proteomes" id="UP000076078">
    <property type="component" value="Unassembled WGS sequence"/>
</dbReference>
<dbReference type="AlphaFoldDB" id="A0A152A1J2"/>
<feature type="compositionally biased region" description="Basic and acidic residues" evidence="2">
    <location>
        <begin position="82"/>
        <end position="92"/>
    </location>
</feature>
<feature type="compositionally biased region" description="Low complexity" evidence="2">
    <location>
        <begin position="58"/>
        <end position="73"/>
    </location>
</feature>
<dbReference type="FunCoup" id="A0A152A1J2">
    <property type="interactions" value="391"/>
</dbReference>
<evidence type="ECO:0000256" key="1">
    <source>
        <dbReference type="ARBA" id="ARBA00007514"/>
    </source>
</evidence>
<dbReference type="InterPro" id="IPR046447">
    <property type="entry name" value="DENR_C"/>
</dbReference>
<comment type="caution">
    <text evidence="4">The sequence shown here is derived from an EMBL/GenBank/DDBJ whole genome shotgun (WGS) entry which is preliminary data.</text>
</comment>
<evidence type="ECO:0000313" key="4">
    <source>
        <dbReference type="EMBL" id="KYQ99940.1"/>
    </source>
</evidence>
<dbReference type="InterPro" id="IPR050318">
    <property type="entry name" value="DENR/SUI1_TIF"/>
</dbReference>
<dbReference type="OrthoDB" id="277199at2759"/>
<reference evidence="4 5" key="1">
    <citation type="submission" date="2015-12" db="EMBL/GenBank/DDBJ databases">
        <title>Dictyostelia acquired genes for synthesis and detection of signals that induce cell-type specialization by lateral gene transfer from prokaryotes.</title>
        <authorList>
            <person name="Gloeckner G."/>
            <person name="Schaap P."/>
        </authorList>
    </citation>
    <scope>NUCLEOTIDE SEQUENCE [LARGE SCALE GENOMIC DNA]</scope>
    <source>
        <strain evidence="4 5">TK</strain>
    </source>
</reference>
<evidence type="ECO:0000259" key="3">
    <source>
        <dbReference type="PROSITE" id="PS50296"/>
    </source>
</evidence>
<proteinExistence type="inferred from homology"/>
<dbReference type="InterPro" id="IPR001950">
    <property type="entry name" value="SUI1"/>
</dbReference>
<dbReference type="Pfam" id="PF21023">
    <property type="entry name" value="DENR_N"/>
    <property type="match status" value="1"/>
</dbReference>
<feature type="region of interest" description="Disordered" evidence="2">
    <location>
        <begin position="54"/>
        <end position="107"/>
    </location>
</feature>
<evidence type="ECO:0000256" key="2">
    <source>
        <dbReference type="SAM" id="MobiDB-lite"/>
    </source>
</evidence>
<dbReference type="InParanoid" id="A0A152A1J2"/>
<accession>A0A152A1J2</accession>
<keyword evidence="5" id="KW-1185">Reference proteome</keyword>
<dbReference type="GO" id="GO:0003743">
    <property type="term" value="F:translation initiation factor activity"/>
    <property type="evidence" value="ECO:0007669"/>
    <property type="project" value="InterPro"/>
</dbReference>